<gene>
    <name evidence="2" type="primary">ampC</name>
    <name evidence="2" type="ORF">MHEL_43590</name>
</gene>
<keyword evidence="3" id="KW-1185">Reference proteome</keyword>
<evidence type="ECO:0000259" key="1">
    <source>
        <dbReference type="SMART" id="SM00849"/>
    </source>
</evidence>
<dbReference type="Gene3D" id="3.60.15.10">
    <property type="entry name" value="Ribonuclease Z/Hydroxyacylglutathione hydrolase-like"/>
    <property type="match status" value="1"/>
</dbReference>
<dbReference type="InterPro" id="IPR001279">
    <property type="entry name" value="Metallo-B-lactamas"/>
</dbReference>
<sequence>MSHTSADAVGRGLKTLTGTVAHVALPLPLPDLQVVNAYVIHCPDGVTLVDPGWAYPPGETALTDALHALGFGLGDVRRIVATHQHWDHYSLGVRWRDRHGIELMLGREERHSIAAFAQQPDEVHPNQIGALVRAGAAQVAGEITALEWEAYELDVAFSPPDCWLDDGDVIDCGPTQITVRATPGHTRGHVVFEDTAQGLLFTGDHLLPRITPSIAFERAPEKLPLRSYIDSLRLVLDLPDARMLPAHGATDAGTHARAHELIQHHEVRLRQIGDLIAAGRHTAYEVATAMLWTRRERTLDELQTIHQMTAILEVQSHLDLLELRGALTGADVDGVRSFVVA</sequence>
<dbReference type="SMART" id="SM00849">
    <property type="entry name" value="Lactamase_B"/>
    <property type="match status" value="1"/>
</dbReference>
<keyword evidence="2" id="KW-0378">Hydrolase</keyword>
<dbReference type="SUPFAM" id="SSF56281">
    <property type="entry name" value="Metallo-hydrolase/oxidoreductase"/>
    <property type="match status" value="1"/>
</dbReference>
<dbReference type="InterPro" id="IPR050662">
    <property type="entry name" value="Sec-metab_biosynth-thioest"/>
</dbReference>
<dbReference type="AlphaFoldDB" id="A0A7I7TD92"/>
<dbReference type="GO" id="GO:0016787">
    <property type="term" value="F:hydrolase activity"/>
    <property type="evidence" value="ECO:0007669"/>
    <property type="project" value="UniProtKB-KW"/>
</dbReference>
<name>A0A7I7TD92_9MYCO</name>
<dbReference type="InterPro" id="IPR036866">
    <property type="entry name" value="RibonucZ/Hydroxyglut_hydro"/>
</dbReference>
<dbReference type="Proteomes" id="UP000467148">
    <property type="component" value="Chromosome"/>
</dbReference>
<proteinExistence type="predicted"/>
<feature type="domain" description="Metallo-beta-lactamase" evidence="1">
    <location>
        <begin position="34"/>
        <end position="247"/>
    </location>
</feature>
<organism evidence="2 3">
    <name type="scientific">Mycolicibacterium helvum</name>
    <dbReference type="NCBI Taxonomy" id="1534349"/>
    <lineage>
        <taxon>Bacteria</taxon>
        <taxon>Bacillati</taxon>
        <taxon>Actinomycetota</taxon>
        <taxon>Actinomycetes</taxon>
        <taxon>Mycobacteriales</taxon>
        <taxon>Mycobacteriaceae</taxon>
        <taxon>Mycolicibacterium</taxon>
    </lineage>
</organism>
<dbReference type="PANTHER" id="PTHR23131">
    <property type="entry name" value="ENDORIBONUCLEASE LACTB2"/>
    <property type="match status" value="1"/>
</dbReference>
<protein>
    <submittedName>
        <fullName evidence="2">MBL fold metallo-hydrolase</fullName>
    </submittedName>
</protein>
<dbReference type="RefSeq" id="WP_163750087.1">
    <property type="nucleotide sequence ID" value="NZ_AP022596.1"/>
</dbReference>
<evidence type="ECO:0000313" key="3">
    <source>
        <dbReference type="Proteomes" id="UP000467148"/>
    </source>
</evidence>
<accession>A0A7I7TD92</accession>
<dbReference type="KEGG" id="mhev:MHEL_43590"/>
<dbReference type="PANTHER" id="PTHR23131:SF4">
    <property type="entry name" value="METALLO-BETA-LACTAMASE SUPERFAMILY POTEIN"/>
    <property type="match status" value="1"/>
</dbReference>
<evidence type="ECO:0000313" key="2">
    <source>
        <dbReference type="EMBL" id="BBY66116.1"/>
    </source>
</evidence>
<reference evidence="2 3" key="1">
    <citation type="journal article" date="2019" name="Emerg. Microbes Infect.">
        <title>Comprehensive subspecies identification of 175 nontuberculous mycobacteria species based on 7547 genomic profiles.</title>
        <authorList>
            <person name="Matsumoto Y."/>
            <person name="Kinjo T."/>
            <person name="Motooka D."/>
            <person name="Nabeya D."/>
            <person name="Jung N."/>
            <person name="Uechi K."/>
            <person name="Horii T."/>
            <person name="Iida T."/>
            <person name="Fujita J."/>
            <person name="Nakamura S."/>
        </authorList>
    </citation>
    <scope>NUCLEOTIDE SEQUENCE [LARGE SCALE GENOMIC DNA]</scope>
    <source>
        <strain evidence="2 3">JCM 30396</strain>
    </source>
</reference>
<dbReference type="EMBL" id="AP022596">
    <property type="protein sequence ID" value="BBY66116.1"/>
    <property type="molecule type" value="Genomic_DNA"/>
</dbReference>
<dbReference type="Pfam" id="PF00753">
    <property type="entry name" value="Lactamase_B"/>
    <property type="match status" value="1"/>
</dbReference>